<evidence type="ECO:0000256" key="1">
    <source>
        <dbReference type="SAM" id="MobiDB-lite"/>
    </source>
</evidence>
<sequence length="60" mass="6545">MSGHLGLLPLLAAICPRPYPHRALPRHLPPIRRSSPTGSRLDFYATTGEEAGSIPIQKKT</sequence>
<organism evidence="2 3">
    <name type="scientific">Cordylochernes scorpioides</name>
    <dbReference type="NCBI Taxonomy" id="51811"/>
    <lineage>
        <taxon>Eukaryota</taxon>
        <taxon>Metazoa</taxon>
        <taxon>Ecdysozoa</taxon>
        <taxon>Arthropoda</taxon>
        <taxon>Chelicerata</taxon>
        <taxon>Arachnida</taxon>
        <taxon>Pseudoscorpiones</taxon>
        <taxon>Cheliferoidea</taxon>
        <taxon>Chernetidae</taxon>
        <taxon>Cordylochernes</taxon>
    </lineage>
</organism>
<accession>A0ABY6LKX2</accession>
<keyword evidence="3" id="KW-1185">Reference proteome</keyword>
<reference evidence="2 3" key="1">
    <citation type="submission" date="2022-01" db="EMBL/GenBank/DDBJ databases">
        <title>A chromosomal length assembly of Cordylochernes scorpioides.</title>
        <authorList>
            <person name="Zeh D."/>
            <person name="Zeh J."/>
        </authorList>
    </citation>
    <scope>NUCLEOTIDE SEQUENCE [LARGE SCALE GENOMIC DNA]</scope>
    <source>
        <strain evidence="2">IN4F17</strain>
        <tissue evidence="2">Whole Body</tissue>
    </source>
</reference>
<gene>
    <name evidence="2" type="ORF">LAZ67_20001420</name>
</gene>
<dbReference type="EMBL" id="CP092882">
    <property type="protein sequence ID" value="UYV81519.1"/>
    <property type="molecule type" value="Genomic_DNA"/>
</dbReference>
<evidence type="ECO:0000313" key="3">
    <source>
        <dbReference type="Proteomes" id="UP001235939"/>
    </source>
</evidence>
<proteinExistence type="predicted"/>
<evidence type="ECO:0000313" key="2">
    <source>
        <dbReference type="EMBL" id="UYV81519.1"/>
    </source>
</evidence>
<dbReference type="Proteomes" id="UP001235939">
    <property type="component" value="Chromosome 20"/>
</dbReference>
<protein>
    <submittedName>
        <fullName evidence="2">Uncharacterized protein</fullName>
    </submittedName>
</protein>
<name>A0ABY6LKX2_9ARAC</name>
<feature type="region of interest" description="Disordered" evidence="1">
    <location>
        <begin position="24"/>
        <end position="60"/>
    </location>
</feature>